<organism evidence="1 2">
    <name type="scientific">Yersinia frederiksenii</name>
    <dbReference type="NCBI Taxonomy" id="29484"/>
    <lineage>
        <taxon>Bacteria</taxon>
        <taxon>Pseudomonadati</taxon>
        <taxon>Pseudomonadota</taxon>
        <taxon>Gammaproteobacteria</taxon>
        <taxon>Enterobacterales</taxon>
        <taxon>Yersiniaceae</taxon>
        <taxon>Yersinia</taxon>
    </lineage>
</organism>
<accession>A0AAI8ZQW3</accession>
<dbReference type="AlphaFoldDB" id="A0AAI8ZQW3"/>
<evidence type="ECO:0000313" key="2">
    <source>
        <dbReference type="Proteomes" id="UP000046784"/>
    </source>
</evidence>
<evidence type="ECO:0008006" key="3">
    <source>
        <dbReference type="Google" id="ProtNLM"/>
    </source>
</evidence>
<evidence type="ECO:0000313" key="1">
    <source>
        <dbReference type="EMBL" id="CFQ99465.1"/>
    </source>
</evidence>
<protein>
    <recommendedName>
        <fullName evidence="3">Lipoprotein</fullName>
    </recommendedName>
</protein>
<gene>
    <name evidence="1" type="ORF">ERS008524_01961</name>
</gene>
<comment type="caution">
    <text evidence="1">The sequence shown here is derived from an EMBL/GenBank/DDBJ whole genome shotgun (WGS) entry which is preliminary data.</text>
</comment>
<name>A0AAI8ZQW3_YERFR</name>
<dbReference type="EMBL" id="CGCB01000010">
    <property type="protein sequence ID" value="CFQ99465.1"/>
    <property type="molecule type" value="Genomic_DNA"/>
</dbReference>
<sequence length="143" mass="16233">MYALNISAKDYFRCLILFITVTLSGCAHISEMSLSNKSYYLEGNIQNFNQKIPEDATVTLSVTQSKIAGEKEFPFRDYIFLTQSESKKIPFRLALHNELSSLSHQLSISVRVEKDGKLIMMSDKLTPLTDQPDKKLTLIVHNS</sequence>
<reference evidence="1 2" key="1">
    <citation type="submission" date="2015-03" db="EMBL/GenBank/DDBJ databases">
        <authorList>
            <consortium name="Pathogen Informatics"/>
            <person name="Murphy D."/>
        </authorList>
    </citation>
    <scope>NUCLEOTIDE SEQUENCE [LARGE SCALE GENOMIC DNA]</scope>
    <source>
        <strain evidence="1 2">3400/83</strain>
    </source>
</reference>
<dbReference type="RefSeq" id="WP_057644090.1">
    <property type="nucleotide sequence ID" value="NZ_CABMMF010000010.1"/>
</dbReference>
<dbReference type="Proteomes" id="UP000046784">
    <property type="component" value="Unassembled WGS sequence"/>
</dbReference>
<proteinExistence type="predicted"/>